<accession>A0A6A5V082</accession>
<gene>
    <name evidence="1" type="ORF">BU23DRAFT_220892</name>
</gene>
<proteinExistence type="predicted"/>
<dbReference type="Proteomes" id="UP000800036">
    <property type="component" value="Unassembled WGS sequence"/>
</dbReference>
<dbReference type="EMBL" id="ML976704">
    <property type="protein sequence ID" value="KAF1970070.1"/>
    <property type="molecule type" value="Genomic_DNA"/>
</dbReference>
<evidence type="ECO:0000313" key="2">
    <source>
        <dbReference type="Proteomes" id="UP000800036"/>
    </source>
</evidence>
<name>A0A6A5V082_9PLEO</name>
<dbReference type="AlphaFoldDB" id="A0A6A5V082"/>
<evidence type="ECO:0000313" key="1">
    <source>
        <dbReference type="EMBL" id="KAF1970070.1"/>
    </source>
</evidence>
<keyword evidence="2" id="KW-1185">Reference proteome</keyword>
<organism evidence="1 2">
    <name type="scientific">Bimuria novae-zelandiae CBS 107.79</name>
    <dbReference type="NCBI Taxonomy" id="1447943"/>
    <lineage>
        <taxon>Eukaryota</taxon>
        <taxon>Fungi</taxon>
        <taxon>Dikarya</taxon>
        <taxon>Ascomycota</taxon>
        <taxon>Pezizomycotina</taxon>
        <taxon>Dothideomycetes</taxon>
        <taxon>Pleosporomycetidae</taxon>
        <taxon>Pleosporales</taxon>
        <taxon>Massarineae</taxon>
        <taxon>Didymosphaeriaceae</taxon>
        <taxon>Bimuria</taxon>
    </lineage>
</organism>
<sequence length="163" mass="19029">MARCHHAVTRRRRAPQSALPLPRPQIALKCDVDQILSDHDIKIDKIIMYFRRYRSNWNFTVATVVCRTLEMQQAALQLHEIPLFRYTIKITAWDGRAIRKRPYFPDLNNGWYPSETADVWNIKPKEYLASHGQNLHDIYHESRGRNTSSTMEGEIVIALKGPT</sequence>
<reference evidence="1" key="1">
    <citation type="journal article" date="2020" name="Stud. Mycol.">
        <title>101 Dothideomycetes genomes: a test case for predicting lifestyles and emergence of pathogens.</title>
        <authorList>
            <person name="Haridas S."/>
            <person name="Albert R."/>
            <person name="Binder M."/>
            <person name="Bloem J."/>
            <person name="Labutti K."/>
            <person name="Salamov A."/>
            <person name="Andreopoulos B."/>
            <person name="Baker S."/>
            <person name="Barry K."/>
            <person name="Bills G."/>
            <person name="Bluhm B."/>
            <person name="Cannon C."/>
            <person name="Castanera R."/>
            <person name="Culley D."/>
            <person name="Daum C."/>
            <person name="Ezra D."/>
            <person name="Gonzalez J."/>
            <person name="Henrissat B."/>
            <person name="Kuo A."/>
            <person name="Liang C."/>
            <person name="Lipzen A."/>
            <person name="Lutzoni F."/>
            <person name="Magnuson J."/>
            <person name="Mondo S."/>
            <person name="Nolan M."/>
            <person name="Ohm R."/>
            <person name="Pangilinan J."/>
            <person name="Park H.-J."/>
            <person name="Ramirez L."/>
            <person name="Alfaro M."/>
            <person name="Sun H."/>
            <person name="Tritt A."/>
            <person name="Yoshinaga Y."/>
            <person name="Zwiers L.-H."/>
            <person name="Turgeon B."/>
            <person name="Goodwin S."/>
            <person name="Spatafora J."/>
            <person name="Crous P."/>
            <person name="Grigoriev I."/>
        </authorList>
    </citation>
    <scope>NUCLEOTIDE SEQUENCE</scope>
    <source>
        <strain evidence="1">CBS 107.79</strain>
    </source>
</reference>
<protein>
    <submittedName>
        <fullName evidence="1">Uncharacterized protein</fullName>
    </submittedName>
</protein>